<dbReference type="InterPro" id="IPR029058">
    <property type="entry name" value="AB_hydrolase_fold"/>
</dbReference>
<dbReference type="InterPro" id="IPR022742">
    <property type="entry name" value="Hydrolase_4"/>
</dbReference>
<evidence type="ECO:0000313" key="5">
    <source>
        <dbReference type="Proteomes" id="UP000307074"/>
    </source>
</evidence>
<dbReference type="EMBL" id="JAERKF010000007">
    <property type="protein sequence ID" value="MBS1010510.1"/>
    <property type="molecule type" value="Genomic_DNA"/>
</dbReference>
<dbReference type="GO" id="GO:0052689">
    <property type="term" value="F:carboxylic ester hydrolase activity"/>
    <property type="evidence" value="ECO:0007669"/>
    <property type="project" value="InterPro"/>
</dbReference>
<gene>
    <name evidence="3" type="ORF">JK167_06655</name>
    <name evidence="4" type="ORF">UCCLBBS449_0733</name>
</gene>
<dbReference type="InterPro" id="IPR051044">
    <property type="entry name" value="MAG_DAG_Lipase"/>
</dbReference>
<keyword evidence="3" id="KW-0378">Hydrolase</keyword>
<dbReference type="EMBL" id="CP031198">
    <property type="protein sequence ID" value="QCZ52704.1"/>
    <property type="molecule type" value="Genomic_DNA"/>
</dbReference>
<evidence type="ECO:0000256" key="1">
    <source>
        <dbReference type="PIRSR" id="PIRSR017388-1"/>
    </source>
</evidence>
<reference evidence="3" key="2">
    <citation type="submission" date="2020-12" db="EMBL/GenBank/DDBJ databases">
        <authorList>
            <person name="Mcmullen J.G."/>
        </authorList>
    </citation>
    <scope>NUCLEOTIDE SEQUENCE</scope>
    <source>
        <strain evidence="3">Dm-2019-70</strain>
    </source>
</reference>
<dbReference type="Proteomes" id="UP000676478">
    <property type="component" value="Unassembled WGS sequence"/>
</dbReference>
<feature type="active site" description="Charge relay system" evidence="1">
    <location>
        <position position="224"/>
    </location>
</feature>
<sequence length="252" mass="27672">MIRKPTPLFFEQGPQAVILLHAYSGSSNDMRLLARRLQGENYTVLAPIFSGHATGDPADILRQGSPQQWWQDTQAAIANLRQRGYQQIAIFGLSLGGLFATRALMADPELQGGGTIASPVIFRGQTNVPAAFMQMAQAAYQSQGLSADEQTRRLAWLKEQLPAQLTAIQAFADTTATHLERVKQPVFIAQGDADQMIDPRSGQWLADAYPSEQIDFHEYAGAGHVLTVNAAHHALETDILAFLQTIFKNNEE</sequence>
<proteinExistence type="predicted"/>
<name>A0A0C1MC82_LEVBR</name>
<dbReference type="PIRSF" id="PIRSF017388">
    <property type="entry name" value="Esterase_lipase"/>
    <property type="match status" value="1"/>
</dbReference>
<protein>
    <submittedName>
        <fullName evidence="3">Alpha/beta fold hydrolase</fullName>
    </submittedName>
    <submittedName>
        <fullName evidence="4">Esterase-lipase</fullName>
    </submittedName>
</protein>
<evidence type="ECO:0000313" key="3">
    <source>
        <dbReference type="EMBL" id="MBS1010510.1"/>
    </source>
</evidence>
<dbReference type="OrthoDB" id="9800213at2"/>
<dbReference type="Pfam" id="PF12146">
    <property type="entry name" value="Hydrolase_4"/>
    <property type="match status" value="1"/>
</dbReference>
<feature type="domain" description="Serine aminopeptidase S33" evidence="2">
    <location>
        <begin position="15"/>
        <end position="227"/>
    </location>
</feature>
<dbReference type="PANTHER" id="PTHR11614">
    <property type="entry name" value="PHOSPHOLIPASE-RELATED"/>
    <property type="match status" value="1"/>
</dbReference>
<dbReference type="AlphaFoldDB" id="A0A0C1MC82"/>
<evidence type="ECO:0000313" key="6">
    <source>
        <dbReference type="Proteomes" id="UP000676478"/>
    </source>
</evidence>
<dbReference type="Gene3D" id="3.40.50.1820">
    <property type="entry name" value="alpha/beta hydrolase"/>
    <property type="match status" value="1"/>
</dbReference>
<dbReference type="ESTHER" id="lacba-q03sl1">
    <property type="family name" value="CarbLipBact_1"/>
</dbReference>
<dbReference type="Proteomes" id="UP000307074">
    <property type="component" value="Chromosome"/>
</dbReference>
<dbReference type="GeneID" id="56992485"/>
<dbReference type="SUPFAM" id="SSF53474">
    <property type="entry name" value="alpha/beta-Hydrolases"/>
    <property type="match status" value="1"/>
</dbReference>
<accession>A0A0C1MC82</accession>
<dbReference type="RefSeq" id="WP_021741430.1">
    <property type="nucleotide sequence ID" value="NZ_CAKMAP010000004.1"/>
</dbReference>
<evidence type="ECO:0000313" key="4">
    <source>
        <dbReference type="EMBL" id="QCZ52704.1"/>
    </source>
</evidence>
<feature type="active site" description="Nucleophile" evidence="1">
    <location>
        <position position="94"/>
    </location>
</feature>
<organism evidence="3 6">
    <name type="scientific">Levilactobacillus brevis</name>
    <name type="common">Lactobacillus brevis</name>
    <dbReference type="NCBI Taxonomy" id="1580"/>
    <lineage>
        <taxon>Bacteria</taxon>
        <taxon>Bacillati</taxon>
        <taxon>Bacillota</taxon>
        <taxon>Bacilli</taxon>
        <taxon>Lactobacillales</taxon>
        <taxon>Lactobacillaceae</taxon>
        <taxon>Levilactobacillus</taxon>
    </lineage>
</organism>
<evidence type="ECO:0000259" key="2">
    <source>
        <dbReference type="Pfam" id="PF12146"/>
    </source>
</evidence>
<dbReference type="InterPro" id="IPR012354">
    <property type="entry name" value="Esterase_lipase"/>
</dbReference>
<reference evidence="4 5" key="1">
    <citation type="submission" date="2018-07" db="EMBL/GenBank/DDBJ databases">
        <authorList>
            <person name="Feyereisen M."/>
        </authorList>
    </citation>
    <scope>NUCLEOTIDE SEQUENCE [LARGE SCALE GENOMIC DNA]</scope>
    <source>
        <strain evidence="4 5">UCCLBBS449</strain>
    </source>
</reference>
<feature type="active site" description="Charge relay system" evidence="1">
    <location>
        <position position="194"/>
    </location>
</feature>
<reference evidence="3" key="3">
    <citation type="submission" date="2022-09" db="EMBL/GenBank/DDBJ databases">
        <title>Genome-inferred correspondence between phylogeny and metabolic traits in the wild Drosophila gut microbiome.</title>
        <authorList>
            <person name="Bueno E."/>
            <person name="Blow F."/>
            <person name="Douglas A.E."/>
        </authorList>
    </citation>
    <scope>NUCLEOTIDE SEQUENCE</scope>
    <source>
        <strain evidence="3">Dm-2019-70</strain>
    </source>
</reference>